<organism evidence="2 3">
    <name type="scientific">Enterococcus termitis</name>
    <dbReference type="NCBI Taxonomy" id="332950"/>
    <lineage>
        <taxon>Bacteria</taxon>
        <taxon>Bacillati</taxon>
        <taxon>Bacillota</taxon>
        <taxon>Bacilli</taxon>
        <taxon>Lactobacillales</taxon>
        <taxon>Enterococcaceae</taxon>
        <taxon>Enterococcus</taxon>
    </lineage>
</organism>
<dbReference type="EMBL" id="MIJY01000002">
    <property type="protein sequence ID" value="OEG20016.1"/>
    <property type="molecule type" value="Genomic_DNA"/>
</dbReference>
<dbReference type="InterPro" id="IPR044927">
    <property type="entry name" value="Endonuclea_NS_2"/>
</dbReference>
<evidence type="ECO:0000259" key="1">
    <source>
        <dbReference type="Pfam" id="PF13930"/>
    </source>
</evidence>
<proteinExistence type="predicted"/>
<dbReference type="Pfam" id="PF13930">
    <property type="entry name" value="Endonuclea_NS_2"/>
    <property type="match status" value="1"/>
</dbReference>
<dbReference type="AlphaFoldDB" id="A0A1E5H5A3"/>
<dbReference type="Proteomes" id="UP000095094">
    <property type="component" value="Unassembled WGS sequence"/>
</dbReference>
<dbReference type="Gene3D" id="3.40.570.10">
    <property type="entry name" value="Extracellular Endonuclease, subunit A"/>
    <property type="match status" value="1"/>
</dbReference>
<dbReference type="InterPro" id="IPR044929">
    <property type="entry name" value="DNA/RNA_non-sp_Endonuclease_sf"/>
</dbReference>
<evidence type="ECO:0000313" key="2">
    <source>
        <dbReference type="EMBL" id="OEG20016.1"/>
    </source>
</evidence>
<comment type="caution">
    <text evidence="2">The sequence shown here is derived from an EMBL/GenBank/DDBJ whole genome shotgun (WGS) entry which is preliminary data.</text>
</comment>
<keyword evidence="3" id="KW-1185">Reference proteome</keyword>
<gene>
    <name evidence="2" type="ORF">BCR25_14545</name>
</gene>
<evidence type="ECO:0000313" key="3">
    <source>
        <dbReference type="Proteomes" id="UP000095094"/>
    </source>
</evidence>
<name>A0A1E5H5A3_9ENTE</name>
<sequence length="199" mass="22501">MFKNIKLNKKLLDGVSLTQKDLELFNKLGDLGDFKVAGKTGEMKSAEIISDGSHYVDGKLKPNVVYMTGEYKYLYETDNLGRIINANAEELKWKSHEGRLPHNPNTAEKLPDDHAGHLFADMFGGSPELDNLISQAKDINKKDFYRLEMQWKKALENGQKVSVDIKINYTGTSKRPTSFEVSYTIDGADYYKKLNNTNG</sequence>
<reference evidence="3" key="1">
    <citation type="submission" date="2016-09" db="EMBL/GenBank/DDBJ databases">
        <authorList>
            <person name="Gulvik C.A."/>
        </authorList>
    </citation>
    <scope>NUCLEOTIDE SEQUENCE [LARGE SCALE GENOMIC DNA]</scope>
    <source>
        <strain evidence="3">LMG 8895</strain>
    </source>
</reference>
<protein>
    <recommendedName>
        <fullName evidence="1">Type VII secretion system protein EssD-like domain-containing protein</fullName>
    </recommendedName>
</protein>
<accession>A0A1E5H5A3</accession>
<feature type="domain" description="Type VII secretion system protein EssD-like" evidence="1">
    <location>
        <begin position="62"/>
        <end position="187"/>
    </location>
</feature>